<reference evidence="2 3" key="1">
    <citation type="journal article" date="2014" name="Int. J. Syst. Evol. Microbiol.">
        <title>Complete genome sequence of Corynebacterium casei LMG S-19264T (=DSM 44701T), isolated from a smear-ripened cheese.</title>
        <authorList>
            <consortium name="US DOE Joint Genome Institute (JGI-PGF)"/>
            <person name="Walter F."/>
            <person name="Albersmeier A."/>
            <person name="Kalinowski J."/>
            <person name="Ruckert C."/>
        </authorList>
    </citation>
    <scope>NUCLEOTIDE SEQUENCE [LARGE SCALE GENOMIC DNA]</scope>
    <source>
        <strain evidence="2 3">CGMCC 1.9161</strain>
    </source>
</reference>
<feature type="transmembrane region" description="Helical" evidence="1">
    <location>
        <begin position="6"/>
        <end position="25"/>
    </location>
</feature>
<comment type="caution">
    <text evidence="2">The sequence shown here is derived from an EMBL/GenBank/DDBJ whole genome shotgun (WGS) entry which is preliminary data.</text>
</comment>
<proteinExistence type="predicted"/>
<gene>
    <name evidence="2" type="ORF">GCM10011322_38850</name>
</gene>
<sequence length="121" mass="12600">MSGIEAIVGAGLAPYLALIVFGFLPSEVWRVLGVFLSRGLDENAEILVFVRAVATTLLAAVVAKLLVFPSGALVLVPLWARLGAILFGLGAFFLARRSMIAGVVAGEVFLVAAATFAIETP</sequence>
<keyword evidence="1" id="KW-0472">Membrane</keyword>
<evidence type="ECO:0000256" key="1">
    <source>
        <dbReference type="SAM" id="Phobius"/>
    </source>
</evidence>
<evidence type="ECO:0008006" key="4">
    <source>
        <dbReference type="Google" id="ProtNLM"/>
    </source>
</evidence>
<dbReference type="RefSeq" id="WP_244645583.1">
    <property type="nucleotide sequence ID" value="NZ_BMMF01000013.1"/>
</dbReference>
<feature type="transmembrane region" description="Helical" evidence="1">
    <location>
        <begin position="46"/>
        <end position="66"/>
    </location>
</feature>
<evidence type="ECO:0000313" key="3">
    <source>
        <dbReference type="Proteomes" id="UP000600449"/>
    </source>
</evidence>
<feature type="transmembrane region" description="Helical" evidence="1">
    <location>
        <begin position="72"/>
        <end position="93"/>
    </location>
</feature>
<keyword evidence="1" id="KW-0812">Transmembrane</keyword>
<dbReference type="EMBL" id="BMMF01000013">
    <property type="protein sequence ID" value="GGK48138.1"/>
    <property type="molecule type" value="Genomic_DNA"/>
</dbReference>
<keyword evidence="3" id="KW-1185">Reference proteome</keyword>
<name>A0A917QFD9_9HYPH</name>
<keyword evidence="1" id="KW-1133">Transmembrane helix</keyword>
<feature type="transmembrane region" description="Helical" evidence="1">
    <location>
        <begin position="100"/>
        <end position="118"/>
    </location>
</feature>
<accession>A0A917QFD9</accession>
<evidence type="ECO:0000313" key="2">
    <source>
        <dbReference type="EMBL" id="GGK48138.1"/>
    </source>
</evidence>
<dbReference type="Pfam" id="PF05437">
    <property type="entry name" value="AzlD"/>
    <property type="match status" value="1"/>
</dbReference>
<organism evidence="2 3">
    <name type="scientific">Salinarimonas ramus</name>
    <dbReference type="NCBI Taxonomy" id="690164"/>
    <lineage>
        <taxon>Bacteria</taxon>
        <taxon>Pseudomonadati</taxon>
        <taxon>Pseudomonadota</taxon>
        <taxon>Alphaproteobacteria</taxon>
        <taxon>Hyphomicrobiales</taxon>
        <taxon>Salinarimonadaceae</taxon>
        <taxon>Salinarimonas</taxon>
    </lineage>
</organism>
<dbReference type="Proteomes" id="UP000600449">
    <property type="component" value="Unassembled WGS sequence"/>
</dbReference>
<protein>
    <recommendedName>
        <fullName evidence="4">Branched-chain amino acid transport protein (AzlD)</fullName>
    </recommendedName>
</protein>
<dbReference type="InterPro" id="IPR008407">
    <property type="entry name" value="Brnchd-chn_aa_trnsp_AzlD"/>
</dbReference>
<dbReference type="AlphaFoldDB" id="A0A917QFD9"/>